<dbReference type="InterPro" id="IPR013783">
    <property type="entry name" value="Ig-like_fold"/>
</dbReference>
<dbReference type="FunFam" id="2.60.40.10:FF:001512">
    <property type="entry name" value="Premelanosome protein a"/>
    <property type="match status" value="1"/>
</dbReference>
<dbReference type="Pfam" id="PF00801">
    <property type="entry name" value="PKD"/>
    <property type="match status" value="1"/>
</dbReference>
<dbReference type="SUPFAM" id="SSF49299">
    <property type="entry name" value="PKD domain"/>
    <property type="match status" value="1"/>
</dbReference>
<evidence type="ECO:0000256" key="3">
    <source>
        <dbReference type="ARBA" id="ARBA00025776"/>
    </source>
</evidence>
<evidence type="ECO:0000256" key="1">
    <source>
        <dbReference type="ARBA" id="ARBA00022729"/>
    </source>
</evidence>
<keyword evidence="5" id="KW-0812">Transmembrane</keyword>
<name>A0A8T2PQ12_9TELE</name>
<evidence type="ECO:0000313" key="8">
    <source>
        <dbReference type="Proteomes" id="UP000824540"/>
    </source>
</evidence>
<evidence type="ECO:0000259" key="6">
    <source>
        <dbReference type="PROSITE" id="PS50093"/>
    </source>
</evidence>
<feature type="transmembrane region" description="Helical" evidence="5">
    <location>
        <begin position="718"/>
        <end position="738"/>
    </location>
</feature>
<feature type="domain" description="PKD" evidence="6">
    <location>
        <begin position="214"/>
        <end position="246"/>
    </location>
</feature>
<organism evidence="7 8">
    <name type="scientific">Albula glossodonta</name>
    <name type="common">roundjaw bonefish</name>
    <dbReference type="NCBI Taxonomy" id="121402"/>
    <lineage>
        <taxon>Eukaryota</taxon>
        <taxon>Metazoa</taxon>
        <taxon>Chordata</taxon>
        <taxon>Craniata</taxon>
        <taxon>Vertebrata</taxon>
        <taxon>Euteleostomi</taxon>
        <taxon>Actinopterygii</taxon>
        <taxon>Neopterygii</taxon>
        <taxon>Teleostei</taxon>
        <taxon>Albuliformes</taxon>
        <taxon>Albulidae</taxon>
        <taxon>Albula</taxon>
    </lineage>
</organism>
<dbReference type="SMART" id="SM00089">
    <property type="entry name" value="PKD"/>
    <property type="match status" value="1"/>
</dbReference>
<dbReference type="PROSITE" id="PS50093">
    <property type="entry name" value="PKD"/>
    <property type="match status" value="1"/>
</dbReference>
<dbReference type="OrthoDB" id="9939762at2759"/>
<proteinExistence type="inferred from homology"/>
<dbReference type="PANTHER" id="PTHR11861">
    <property type="entry name" value="MELANOCYTE PROTEIN PMEL 17-RELATED"/>
    <property type="match status" value="1"/>
</dbReference>
<dbReference type="Pfam" id="PF26141">
    <property type="entry name" value="PMEL_NMB_N"/>
    <property type="match status" value="1"/>
</dbReference>
<dbReference type="Pfam" id="PF20433">
    <property type="entry name" value="PKAT_KLD"/>
    <property type="match status" value="1"/>
</dbReference>
<dbReference type="CDD" id="cd00146">
    <property type="entry name" value="PKD"/>
    <property type="match status" value="1"/>
</dbReference>
<keyword evidence="5" id="KW-1133">Transmembrane helix</keyword>
<dbReference type="Gene3D" id="2.60.40.10">
    <property type="entry name" value="Immunoglobulins"/>
    <property type="match status" value="1"/>
</dbReference>
<dbReference type="EMBL" id="JAFBMS010000004">
    <property type="protein sequence ID" value="KAG9353429.1"/>
    <property type="molecule type" value="Genomic_DNA"/>
</dbReference>
<dbReference type="Proteomes" id="UP000824540">
    <property type="component" value="Unassembled WGS sequence"/>
</dbReference>
<dbReference type="InterPro" id="IPR045219">
    <property type="entry name" value="PKAT"/>
</dbReference>
<evidence type="ECO:0000256" key="5">
    <source>
        <dbReference type="SAM" id="Phobius"/>
    </source>
</evidence>
<dbReference type="GO" id="GO:0005886">
    <property type="term" value="C:plasma membrane"/>
    <property type="evidence" value="ECO:0007669"/>
    <property type="project" value="TreeGrafter"/>
</dbReference>
<keyword evidence="1" id="KW-0732">Signal</keyword>
<dbReference type="PANTHER" id="PTHR11861:SF1">
    <property type="entry name" value="MELANOCYTE PROTEIN PMEL"/>
    <property type="match status" value="1"/>
</dbReference>
<dbReference type="InterPro" id="IPR046846">
    <property type="entry name" value="PKAT_KLD"/>
</dbReference>
<dbReference type="InterPro" id="IPR000601">
    <property type="entry name" value="PKD_dom"/>
</dbReference>
<gene>
    <name evidence="7" type="ORF">JZ751_018025</name>
</gene>
<accession>A0A8T2PQ12</accession>
<reference evidence="7" key="1">
    <citation type="thesis" date="2021" institute="BYU ScholarsArchive" country="Provo, UT, USA">
        <title>Applications of and Algorithms for Genome Assembly and Genomic Analyses with an Emphasis on Marine Teleosts.</title>
        <authorList>
            <person name="Pickett B.D."/>
        </authorList>
    </citation>
    <scope>NUCLEOTIDE SEQUENCE</scope>
    <source>
        <strain evidence="7">HI-2016</strain>
    </source>
</reference>
<evidence type="ECO:0000256" key="2">
    <source>
        <dbReference type="ARBA" id="ARBA00023180"/>
    </source>
</evidence>
<keyword evidence="2" id="KW-0325">Glycoprotein</keyword>
<dbReference type="InterPro" id="IPR059017">
    <property type="entry name" value="PMEL_NMB_N"/>
</dbReference>
<dbReference type="InterPro" id="IPR022409">
    <property type="entry name" value="PKD/Chitinase_dom"/>
</dbReference>
<comment type="caution">
    <text evidence="7">The sequence shown here is derived from an EMBL/GenBank/DDBJ whole genome shotgun (WGS) entry which is preliminary data.</text>
</comment>
<dbReference type="AlphaFoldDB" id="A0A8T2PQ12"/>
<dbReference type="GO" id="GO:0042470">
    <property type="term" value="C:melanosome"/>
    <property type="evidence" value="ECO:0007669"/>
    <property type="project" value="TreeGrafter"/>
</dbReference>
<feature type="region of interest" description="Disordered" evidence="4">
    <location>
        <begin position="262"/>
        <end position="293"/>
    </location>
</feature>
<dbReference type="GO" id="GO:0032438">
    <property type="term" value="P:melanosome organization"/>
    <property type="evidence" value="ECO:0007669"/>
    <property type="project" value="TreeGrafter"/>
</dbReference>
<keyword evidence="8" id="KW-1185">Reference proteome</keyword>
<protein>
    <recommendedName>
        <fullName evidence="6">PKD domain-containing protein</fullName>
    </recommendedName>
</protein>
<evidence type="ECO:0000313" key="7">
    <source>
        <dbReference type="EMBL" id="KAG9353429.1"/>
    </source>
</evidence>
<dbReference type="InterPro" id="IPR035986">
    <property type="entry name" value="PKD_dom_sf"/>
</dbReference>
<keyword evidence="5" id="KW-0472">Membrane</keyword>
<evidence type="ECO:0000256" key="4">
    <source>
        <dbReference type="SAM" id="MobiDB-lite"/>
    </source>
</evidence>
<comment type="similarity">
    <text evidence="3">Belongs to the PMEL/NMB family.</text>
</comment>
<sequence length="789" mass="85391">METRVSETAGEEKAFTEIPECGEVTFDVRNDAPTLTGAKATFSIDLHFPQNQTVLADGQVVWAQNCTINGTNYQQGQEVYPDGTSPTEWSGVFPDGTPFTRISDKKPRYVFVWKTWGRYWQVADGPSSSLTIGTDNVPLGSYSMELVVYHCRGKEKFVPLGYASTQFSITDQIPFAVSISQLNDINQADRSFVQNRAISFSLRLHDPSQYLKDSDITFNWDFGDNSGTLISRELAVTHTYVTPGSYRPQVVLQAVIPNAGCATPADTPTEANPTPPLVTSEPPAPPAEGTTGETFRVPRLLMTSPWLPLFSLQELRQRLSQLQRMQLPKLSQLQKMLLPKPSQLQRMQLPRLSQLQKTQLPRLSQLQKTQLPMLSQLQKTQLPRLSQLQKTQLPKLSQLQKTLLPKLSQLQKTLLPKLSQLQKMQLLKLSQLQKMQLPKLSQLQKMQLLKLSRLHCRRCSCRSSIVVDETAAAAEVPAIDAAVSVAPEAGVAVTPLNEVVAVVTAEAAVQAETAAVVPEVAAEAVEAEGVAVEAEGVAGEAEVAEAVNETPEDTAVLPTVGAAAEAEVQTAQVPLLVAKRQAPEMAADGGCSIYRYGSFSTALDIVQGIESVEIVEVANVVMTAEVEQNAVDLTVTCQGSMPNEVCTVVSDADCATPMQTVCNAVTPTPECQMILRQFFNDSGVFCINVSLTNDVSLAVTSARVSVTMGSGSASGGTVALVLGMLIVCGVVGALALAYKRFKQYRPLTEDPAGSSVGSHGRTSVPMLLWNLLSRQSPGESRPLLQGRVV</sequence>